<gene>
    <name evidence="3" type="ORF">AWOD_I_0090</name>
</gene>
<dbReference type="HOGENOM" id="CLU_040034_0_0_6"/>
<evidence type="ECO:0000313" key="3">
    <source>
        <dbReference type="EMBL" id="CED70188.1"/>
    </source>
</evidence>
<reference evidence="4" key="1">
    <citation type="submission" date="2014-09" db="EMBL/GenBank/DDBJ databases">
        <authorList>
            <person name="Hjerde E."/>
        </authorList>
    </citation>
    <scope>NUCLEOTIDE SEQUENCE [LARGE SCALE GENOMIC DNA]</scope>
    <source>
        <strain evidence="4">06/09/139</strain>
    </source>
</reference>
<evidence type="ECO:0000256" key="1">
    <source>
        <dbReference type="SAM" id="MobiDB-lite"/>
    </source>
</evidence>
<dbReference type="OrthoDB" id="5348860at2"/>
<dbReference type="PROSITE" id="PS51257">
    <property type="entry name" value="PROKAR_LIPOPROTEIN"/>
    <property type="match status" value="1"/>
</dbReference>
<sequence>MKRSLLAVTTLLFFSGCSQQSSNTASDNSSEDNQNQSTTPHTFILRGTVVIGHESQSIQPCNSEQQYWINLKPEQWKVSNEIQSSPYQPMYGELIGHFEAPPKGGFANDYPARFIVSQINTLVAGEGPSCRSPIKPTKAFGNEPFWTIEVINNKLVFSEMGKSKQAQSIVDRSFKVDKRHYQTDDFSLTMTKSICKDSMVESIYGWRSEVDIKGKKYQGCATLSAQDSTLNWANYYQGTSTVGDSGLRIGLTLNPDHSAITTYDYNTNEPQLVETGVWQATNTNGVHVLMSRHQRQYMISERTFSKQGNQITTEKEIVNGVTFPIQAGLTLYSTTESSKQ</sequence>
<accession>A0A090ILU0</accession>
<dbReference type="AlphaFoldDB" id="A0A090ILU0"/>
<dbReference type="PATRIC" id="fig|80852.17.peg.93"/>
<evidence type="ECO:0000256" key="2">
    <source>
        <dbReference type="SAM" id="SignalP"/>
    </source>
</evidence>
<dbReference type="GeneID" id="28539620"/>
<organism evidence="3 4">
    <name type="scientific">Aliivibrio wodanis</name>
    <dbReference type="NCBI Taxonomy" id="80852"/>
    <lineage>
        <taxon>Bacteria</taxon>
        <taxon>Pseudomonadati</taxon>
        <taxon>Pseudomonadota</taxon>
        <taxon>Gammaproteobacteria</taxon>
        <taxon>Vibrionales</taxon>
        <taxon>Vibrionaceae</taxon>
        <taxon>Aliivibrio</taxon>
    </lineage>
</organism>
<keyword evidence="3" id="KW-0449">Lipoprotein</keyword>
<name>A0A090ILU0_9GAMM</name>
<dbReference type="Proteomes" id="UP000032427">
    <property type="component" value="Chromosome 1"/>
</dbReference>
<dbReference type="STRING" id="80852.AWOD_I_0090"/>
<feature type="compositionally biased region" description="Low complexity" evidence="1">
    <location>
        <begin position="26"/>
        <end position="37"/>
    </location>
</feature>
<feature type="chain" id="PRO_5001857833" evidence="2">
    <location>
        <begin position="21"/>
        <end position="340"/>
    </location>
</feature>
<feature type="signal peptide" evidence="2">
    <location>
        <begin position="1"/>
        <end position="20"/>
    </location>
</feature>
<keyword evidence="4" id="KW-1185">Reference proteome</keyword>
<dbReference type="EMBL" id="LN554846">
    <property type="protein sequence ID" value="CED70188.1"/>
    <property type="molecule type" value="Genomic_DNA"/>
</dbReference>
<keyword evidence="2" id="KW-0732">Signal</keyword>
<feature type="region of interest" description="Disordered" evidence="1">
    <location>
        <begin position="19"/>
        <end position="39"/>
    </location>
</feature>
<evidence type="ECO:0000313" key="4">
    <source>
        <dbReference type="Proteomes" id="UP000032427"/>
    </source>
</evidence>
<proteinExistence type="predicted"/>
<dbReference type="KEGG" id="awd:AWOD_I_0090"/>
<protein>
    <submittedName>
        <fullName evidence="3">Putative lipoprotein</fullName>
    </submittedName>
</protein>